<dbReference type="AlphaFoldDB" id="A0A7J8GRF7"/>
<proteinExistence type="predicted"/>
<dbReference type="Proteomes" id="UP000550707">
    <property type="component" value="Unassembled WGS sequence"/>
</dbReference>
<dbReference type="PANTHER" id="PTHR10424:SF60">
    <property type="entry name" value="HERV-H_2Q24.1 PROVIRUS ANCESTRAL ENV POLYPROTEIN-RELATED"/>
    <property type="match status" value="1"/>
</dbReference>
<dbReference type="EMBL" id="JACASF010000008">
    <property type="protein sequence ID" value="KAF6462235.1"/>
    <property type="molecule type" value="Genomic_DNA"/>
</dbReference>
<dbReference type="Gene3D" id="1.10.287.210">
    <property type="match status" value="1"/>
</dbReference>
<protein>
    <recommendedName>
        <fullName evidence="4">Envelope glycoprotein</fullName>
    </recommendedName>
</protein>
<sequence length="297" mass="32312">MQPITPSPRDKESPDSRRATSPGASPHLHSIGADENQNTQDALIGSSTISHYNSAIHLSDSVLAPGCPLILATFSPSLLESSHLFRTLNLTQCLLYKANSTFAPDCWVCLSLSSSAYSAICVGPPPICVFHNWTGTCTLVYLTPNINIVPQDASLPVPNVTLINTRRHKRAIQLVPLLTALSSTGALGLGAGGLGTSLSYFHILSEDLQNSLEEIASTLLSIQDQLDSLTAVTLQNRRGLDFLTAEKGGICIFLEEQCCFYLNQSGLVRNAANNLKEKAQRIWERRDQSWSTWFNSN</sequence>
<dbReference type="Pfam" id="PF00429">
    <property type="entry name" value="TLV_coat"/>
    <property type="match status" value="1"/>
</dbReference>
<organism evidence="2 3">
    <name type="scientific">Molossus molossus</name>
    <name type="common">Pallas' mastiff bat</name>
    <name type="synonym">Vespertilio molossus</name>
    <dbReference type="NCBI Taxonomy" id="27622"/>
    <lineage>
        <taxon>Eukaryota</taxon>
        <taxon>Metazoa</taxon>
        <taxon>Chordata</taxon>
        <taxon>Craniata</taxon>
        <taxon>Vertebrata</taxon>
        <taxon>Euteleostomi</taxon>
        <taxon>Mammalia</taxon>
        <taxon>Eutheria</taxon>
        <taxon>Laurasiatheria</taxon>
        <taxon>Chiroptera</taxon>
        <taxon>Yangochiroptera</taxon>
        <taxon>Molossidae</taxon>
        <taxon>Molossus</taxon>
    </lineage>
</organism>
<feature type="compositionally biased region" description="Basic and acidic residues" evidence="1">
    <location>
        <begin position="8"/>
        <end position="18"/>
    </location>
</feature>
<dbReference type="InterPro" id="IPR018154">
    <property type="entry name" value="TLV/ENV_coat_polyprotein"/>
</dbReference>
<evidence type="ECO:0000313" key="3">
    <source>
        <dbReference type="Proteomes" id="UP000550707"/>
    </source>
</evidence>
<keyword evidence="3" id="KW-1185">Reference proteome</keyword>
<dbReference type="CDD" id="cd09851">
    <property type="entry name" value="HTLV-1-like_HR1-HR2"/>
    <property type="match status" value="1"/>
</dbReference>
<accession>A0A7J8GRF7</accession>
<evidence type="ECO:0000313" key="2">
    <source>
        <dbReference type="EMBL" id="KAF6462235.1"/>
    </source>
</evidence>
<evidence type="ECO:0000256" key="1">
    <source>
        <dbReference type="SAM" id="MobiDB-lite"/>
    </source>
</evidence>
<dbReference type="SUPFAM" id="SSF58069">
    <property type="entry name" value="Virus ectodomain"/>
    <property type="match status" value="1"/>
</dbReference>
<gene>
    <name evidence="2" type="ORF">HJG59_011281</name>
</gene>
<comment type="caution">
    <text evidence="2">The sequence shown here is derived from an EMBL/GenBank/DDBJ whole genome shotgun (WGS) entry which is preliminary data.</text>
</comment>
<dbReference type="PANTHER" id="PTHR10424">
    <property type="entry name" value="VIRAL ENVELOPE PROTEIN"/>
    <property type="match status" value="1"/>
</dbReference>
<dbReference type="InParanoid" id="A0A7J8GRF7"/>
<evidence type="ECO:0008006" key="4">
    <source>
        <dbReference type="Google" id="ProtNLM"/>
    </source>
</evidence>
<name>A0A7J8GRF7_MOLMO</name>
<reference evidence="2 3" key="1">
    <citation type="journal article" date="2020" name="Nature">
        <title>Six reference-quality genomes reveal evolution of bat adaptations.</title>
        <authorList>
            <person name="Jebb D."/>
            <person name="Huang Z."/>
            <person name="Pippel M."/>
            <person name="Hughes G.M."/>
            <person name="Lavrichenko K."/>
            <person name="Devanna P."/>
            <person name="Winkler S."/>
            <person name="Jermiin L.S."/>
            <person name="Skirmuntt E.C."/>
            <person name="Katzourakis A."/>
            <person name="Burkitt-Gray L."/>
            <person name="Ray D.A."/>
            <person name="Sullivan K.A.M."/>
            <person name="Roscito J.G."/>
            <person name="Kirilenko B.M."/>
            <person name="Davalos L.M."/>
            <person name="Corthals A.P."/>
            <person name="Power M.L."/>
            <person name="Jones G."/>
            <person name="Ransome R.D."/>
            <person name="Dechmann D.K.N."/>
            <person name="Locatelli A.G."/>
            <person name="Puechmaille S.J."/>
            <person name="Fedrigo O."/>
            <person name="Jarvis E.D."/>
            <person name="Hiller M."/>
            <person name="Vernes S.C."/>
            <person name="Myers E.W."/>
            <person name="Teeling E.C."/>
        </authorList>
    </citation>
    <scope>NUCLEOTIDE SEQUENCE [LARGE SCALE GENOMIC DNA]</scope>
    <source>
        <strain evidence="2">MMolMol1</strain>
        <tissue evidence="2">Muscle</tissue>
    </source>
</reference>
<feature type="region of interest" description="Disordered" evidence="1">
    <location>
        <begin position="1"/>
        <end position="36"/>
    </location>
</feature>